<dbReference type="RefSeq" id="WP_011812332.1">
    <property type="nucleotide sequence ID" value="NC_008786.1"/>
</dbReference>
<proteinExistence type="predicted"/>
<organism evidence="1 2">
    <name type="scientific">Verminephrobacter eiseniae (strain EF01-2)</name>
    <dbReference type="NCBI Taxonomy" id="391735"/>
    <lineage>
        <taxon>Bacteria</taxon>
        <taxon>Pseudomonadati</taxon>
        <taxon>Pseudomonadota</taxon>
        <taxon>Betaproteobacteria</taxon>
        <taxon>Burkholderiales</taxon>
        <taxon>Comamonadaceae</taxon>
        <taxon>Verminephrobacter</taxon>
    </lineage>
</organism>
<dbReference type="EMBL" id="CP000542">
    <property type="protein sequence ID" value="ABM60349.1"/>
    <property type="molecule type" value="Genomic_DNA"/>
</dbReference>
<accession>A1WRU2</accession>
<sequence length="393" mass="43610">MKRTITPVHEVQTEWVHLHYAESSIFKEVYGFVGTQGTVNLEGVRYTPVGRPSKTLLVFMHPASTLQLLPMPRELARHGAHVLCAGSRYQRNDSALIMENVVVDLGAYIRHAKEVWKYEKVVLVGWSGGGSLSLLYQSQAENPTISTTPAGDPCSIKQAGLMPADAFIFQAAHTGRARMLSEWIDPSVLDENDPDRIDPGLNLYATTCRPPYSADFLAAFRAGQRARLRRRTAWVKETLETLRRKGGQEVERGFVTHRTMADPRFLDPTIEPNDRPIGRCFMGIPETVNNGPVGIARFSTLRAWLSQWSPDDSNADGVTCAKSLTVPFLAIEHSADDAVPQSHVRQVFEAASATDKSMTVLQGATHYFLGQPEMLQQAATICLDWLAERGLHD</sequence>
<evidence type="ECO:0000313" key="1">
    <source>
        <dbReference type="EMBL" id="ABM60349.1"/>
    </source>
</evidence>
<dbReference type="eggNOG" id="COG2267">
    <property type="taxonomic scope" value="Bacteria"/>
</dbReference>
<evidence type="ECO:0000313" key="2">
    <source>
        <dbReference type="Proteomes" id="UP000000374"/>
    </source>
</evidence>
<protein>
    <submittedName>
        <fullName evidence="1">Uncharacterized protein</fullName>
    </submittedName>
</protein>
<dbReference type="OrthoDB" id="2062670at2"/>
<dbReference type="AlphaFoldDB" id="A1WRU2"/>
<dbReference type="GeneID" id="76462939"/>
<dbReference type="Proteomes" id="UP000000374">
    <property type="component" value="Chromosome"/>
</dbReference>
<keyword evidence="2" id="KW-1185">Reference proteome</keyword>
<dbReference type="KEGG" id="vei:Veis_4652"/>
<name>A1WRU2_VEREI</name>
<dbReference type="eggNOG" id="COG1073">
    <property type="taxonomic scope" value="Bacteria"/>
</dbReference>
<dbReference type="SUPFAM" id="SSF53474">
    <property type="entry name" value="alpha/beta-Hydrolases"/>
    <property type="match status" value="1"/>
</dbReference>
<reference evidence="2" key="1">
    <citation type="submission" date="2006-12" db="EMBL/GenBank/DDBJ databases">
        <title>Complete sequence of chromosome 1 of Verminephrobacter eiseniae EF01-2.</title>
        <authorList>
            <person name="Copeland A."/>
            <person name="Lucas S."/>
            <person name="Lapidus A."/>
            <person name="Barry K."/>
            <person name="Detter J.C."/>
            <person name="Glavina del Rio T."/>
            <person name="Dalin E."/>
            <person name="Tice H."/>
            <person name="Pitluck S."/>
            <person name="Chertkov O."/>
            <person name="Brettin T."/>
            <person name="Bruce D."/>
            <person name="Han C."/>
            <person name="Tapia R."/>
            <person name="Gilna P."/>
            <person name="Schmutz J."/>
            <person name="Larimer F."/>
            <person name="Land M."/>
            <person name="Hauser L."/>
            <person name="Kyrpides N."/>
            <person name="Kim E."/>
            <person name="Stahl D."/>
            <person name="Richardson P."/>
        </authorList>
    </citation>
    <scope>NUCLEOTIDE SEQUENCE [LARGE SCALE GENOMIC DNA]</scope>
    <source>
        <strain evidence="2">EF01-2</strain>
    </source>
</reference>
<dbReference type="HOGENOM" id="CLU_059005_0_0_4"/>
<gene>
    <name evidence="1" type="ordered locus">Veis_4652</name>
</gene>
<dbReference type="InterPro" id="IPR029058">
    <property type="entry name" value="AB_hydrolase_fold"/>
</dbReference>
<dbReference type="Gene3D" id="3.40.50.1820">
    <property type="entry name" value="alpha/beta hydrolase"/>
    <property type="match status" value="1"/>
</dbReference>
<dbReference type="STRING" id="391735.Veis_4652"/>